<name>A0A4P9XYZ9_9FUNG</name>
<keyword evidence="7" id="KW-1185">Reference proteome</keyword>
<dbReference type="OrthoDB" id="28127at2759"/>
<dbReference type="Gene3D" id="3.30.40.10">
    <property type="entry name" value="Zinc/RING finger domain, C3HC4 (zinc finger)"/>
    <property type="match status" value="1"/>
</dbReference>
<feature type="compositionally biased region" description="Low complexity" evidence="4">
    <location>
        <begin position="453"/>
        <end position="464"/>
    </location>
</feature>
<dbReference type="Pfam" id="PF02891">
    <property type="entry name" value="zf-MIZ"/>
    <property type="match status" value="1"/>
</dbReference>
<evidence type="ECO:0000256" key="1">
    <source>
        <dbReference type="ARBA" id="ARBA00022723"/>
    </source>
</evidence>
<keyword evidence="1" id="KW-0479">Metal-binding</keyword>
<protein>
    <recommendedName>
        <fullName evidence="5">SP-RING-type domain-containing protein</fullName>
    </recommendedName>
</protein>
<evidence type="ECO:0000313" key="6">
    <source>
        <dbReference type="EMBL" id="RKP11688.1"/>
    </source>
</evidence>
<organism evidence="6 7">
    <name type="scientific">Piptocephalis cylindrospora</name>
    <dbReference type="NCBI Taxonomy" id="1907219"/>
    <lineage>
        <taxon>Eukaryota</taxon>
        <taxon>Fungi</taxon>
        <taxon>Fungi incertae sedis</taxon>
        <taxon>Zoopagomycota</taxon>
        <taxon>Zoopagomycotina</taxon>
        <taxon>Zoopagomycetes</taxon>
        <taxon>Zoopagales</taxon>
        <taxon>Piptocephalidaceae</taxon>
        <taxon>Piptocephalis</taxon>
    </lineage>
</organism>
<feature type="domain" description="SP-RING-type" evidence="5">
    <location>
        <begin position="343"/>
        <end position="371"/>
    </location>
</feature>
<accession>A0A4P9XYZ9</accession>
<dbReference type="AlphaFoldDB" id="A0A4P9XYZ9"/>
<dbReference type="InterPro" id="IPR004181">
    <property type="entry name" value="Znf_MIZ"/>
</dbReference>
<evidence type="ECO:0000256" key="3">
    <source>
        <dbReference type="ARBA" id="ARBA00022833"/>
    </source>
</evidence>
<keyword evidence="3" id="KW-0862">Zinc</keyword>
<reference evidence="7" key="1">
    <citation type="journal article" date="2018" name="Nat. Microbiol.">
        <title>Leveraging single-cell genomics to expand the fungal tree of life.</title>
        <authorList>
            <person name="Ahrendt S.R."/>
            <person name="Quandt C.A."/>
            <person name="Ciobanu D."/>
            <person name="Clum A."/>
            <person name="Salamov A."/>
            <person name="Andreopoulos B."/>
            <person name="Cheng J.F."/>
            <person name="Woyke T."/>
            <person name="Pelin A."/>
            <person name="Henrissat B."/>
            <person name="Reynolds N.K."/>
            <person name="Benny G.L."/>
            <person name="Smith M.E."/>
            <person name="James T.Y."/>
            <person name="Grigoriev I.V."/>
        </authorList>
    </citation>
    <scope>NUCLEOTIDE SEQUENCE [LARGE SCALE GENOMIC DNA]</scope>
</reference>
<feature type="region of interest" description="Disordered" evidence="4">
    <location>
        <begin position="519"/>
        <end position="539"/>
    </location>
</feature>
<sequence length="539" mass="59958">MAQYLEGAGLRRGAFPIDKEELVEYLCPFFGLRYAPRGWGAAPTTHMAQKTTGSMSQAVFLPQERRRIMPPHVLAKIPRLPLYIREEHPVVIINLATTTRNPSELVGNEAKRPSCIRLAIQRAPFVDALRRGIGGIRGDELSKTGDIRALVYLYNQQHNEITSFTGAMRSPHLSVLVDNHLQSPPSNHKPESKEKGLDITSALGIPDLQKRARSPSDPSDLGKVVVQLCMTKGTLITGLAGVWLVRAMNPKEAVANFFRQRLRFLFSQVQAGKGNYPKDRIPSSDDLESFSLQSLSSLYYDLINKGGLSHAQFKPRERHNNQGGRKRKCTEDEVKEGDEVVIFTCPITLRRINYPGRGDECLHPQCFDIESIVPDARFYKCLAKYPSDNRCLILAKGGDAPISIPRHATEITNVESLPETVVLSDNEDGPEEDVVVVEDTMRKRDKKRTQTARPLPLSSPTLLPSPRPLIAAQTHSLPMPIQVDSGSEEEGEINVRMIHTTRFKPCHRKRDLAGNAACITPIEPQPPKDGSSVEDAIIL</sequence>
<proteinExistence type="predicted"/>
<feature type="compositionally biased region" description="Basic and acidic residues" evidence="4">
    <location>
        <begin position="188"/>
        <end position="197"/>
    </location>
</feature>
<evidence type="ECO:0000313" key="7">
    <source>
        <dbReference type="Proteomes" id="UP000267251"/>
    </source>
</evidence>
<feature type="region of interest" description="Disordered" evidence="4">
    <location>
        <begin position="440"/>
        <end position="466"/>
    </location>
</feature>
<feature type="region of interest" description="Disordered" evidence="4">
    <location>
        <begin position="178"/>
        <end position="197"/>
    </location>
</feature>
<dbReference type="InterPro" id="IPR013083">
    <property type="entry name" value="Znf_RING/FYVE/PHD"/>
</dbReference>
<evidence type="ECO:0000256" key="4">
    <source>
        <dbReference type="SAM" id="MobiDB-lite"/>
    </source>
</evidence>
<keyword evidence="2" id="KW-0863">Zinc-finger</keyword>
<evidence type="ECO:0000256" key="2">
    <source>
        <dbReference type="ARBA" id="ARBA00022771"/>
    </source>
</evidence>
<dbReference type="GO" id="GO:0008270">
    <property type="term" value="F:zinc ion binding"/>
    <property type="evidence" value="ECO:0007669"/>
    <property type="project" value="UniProtKB-KW"/>
</dbReference>
<gene>
    <name evidence="6" type="ORF">BJ684DRAFT_21730</name>
</gene>
<dbReference type="EMBL" id="KZ988716">
    <property type="protein sequence ID" value="RKP11688.1"/>
    <property type="molecule type" value="Genomic_DNA"/>
</dbReference>
<dbReference type="Proteomes" id="UP000267251">
    <property type="component" value="Unassembled WGS sequence"/>
</dbReference>
<evidence type="ECO:0000259" key="5">
    <source>
        <dbReference type="Pfam" id="PF02891"/>
    </source>
</evidence>